<dbReference type="Pfam" id="PF13866">
    <property type="entry name" value="zf-SAP30"/>
    <property type="match status" value="1"/>
</dbReference>
<proteinExistence type="inferred from homology"/>
<reference evidence="13 14" key="1">
    <citation type="journal article" date="2023" name="Sci. Data">
        <title>Genome assembly of the Korean intertidal mud-creeper Batillaria attramentaria.</title>
        <authorList>
            <person name="Patra A.K."/>
            <person name="Ho P.T."/>
            <person name="Jun S."/>
            <person name="Lee S.J."/>
            <person name="Kim Y."/>
            <person name="Won Y.J."/>
        </authorList>
    </citation>
    <scope>NUCLEOTIDE SEQUENCE [LARGE SCALE GENOMIC DNA]</scope>
    <source>
        <strain evidence="13">Wonlab-2016</strain>
    </source>
</reference>
<dbReference type="InterPro" id="IPR038291">
    <property type="entry name" value="SAP30_C_sf"/>
</dbReference>
<dbReference type="AlphaFoldDB" id="A0ABD0JWC1"/>
<name>A0ABD0JWC1_9CAEN</name>
<sequence length="250" mass="28517">MFQQSIAAACVSMAAASNRLWESAAEEKATVSRRGTVSIYGFDVIMTPDLSRSKHSPPFLHDHGWANSRLTLSSTVSRNTNGFTSEDDSRGGHDQVCCLVDNGERCQNQAGNASYSKRIQKTVQQRKLKLIRDDSVPHIYICDYHKNVIQRVRTKRKRKDSMDGRGSPDADEDYPEIDFFQIPVNTLRRYKRHFKIANRPGLNKSQLAEIVAKHFRSIPVEEKEALTYFIYMAKNYKNRPDQKSNDVGTN</sequence>
<dbReference type="GO" id="GO:0003677">
    <property type="term" value="F:DNA binding"/>
    <property type="evidence" value="ECO:0007669"/>
    <property type="project" value="UniProtKB-KW"/>
</dbReference>
<dbReference type="InterPro" id="IPR025717">
    <property type="entry name" value="SAP30_zn-finger"/>
</dbReference>
<evidence type="ECO:0000259" key="12">
    <source>
        <dbReference type="Pfam" id="PF13867"/>
    </source>
</evidence>
<dbReference type="Pfam" id="PF13867">
    <property type="entry name" value="SAP30_Sin3_bdg"/>
    <property type="match status" value="1"/>
</dbReference>
<keyword evidence="4" id="KW-0479">Metal-binding</keyword>
<keyword evidence="14" id="KW-1185">Reference proteome</keyword>
<feature type="domain" description="Histone deacetylase complex subunit SAP30 Sin3 binding" evidence="12">
    <location>
        <begin position="183"/>
        <end position="234"/>
    </location>
</feature>
<dbReference type="EMBL" id="JACVVK020000308">
    <property type="protein sequence ID" value="KAK7479223.1"/>
    <property type="molecule type" value="Genomic_DNA"/>
</dbReference>
<dbReference type="GO" id="GO:0008270">
    <property type="term" value="F:zinc ion binding"/>
    <property type="evidence" value="ECO:0007669"/>
    <property type="project" value="UniProtKB-KW"/>
</dbReference>
<keyword evidence="8" id="KW-0238">DNA-binding</keyword>
<evidence type="ECO:0000256" key="8">
    <source>
        <dbReference type="ARBA" id="ARBA00023125"/>
    </source>
</evidence>
<dbReference type="GO" id="GO:0005634">
    <property type="term" value="C:nucleus"/>
    <property type="evidence" value="ECO:0007669"/>
    <property type="project" value="UniProtKB-SubCell"/>
</dbReference>
<evidence type="ECO:0000313" key="13">
    <source>
        <dbReference type="EMBL" id="KAK7479223.1"/>
    </source>
</evidence>
<comment type="caution">
    <text evidence="13">The sequence shown here is derived from an EMBL/GenBank/DDBJ whole genome shotgun (WGS) entry which is preliminary data.</text>
</comment>
<evidence type="ECO:0000256" key="2">
    <source>
        <dbReference type="ARBA" id="ARBA00006283"/>
    </source>
</evidence>
<evidence type="ECO:0000256" key="5">
    <source>
        <dbReference type="ARBA" id="ARBA00022771"/>
    </source>
</evidence>
<keyword evidence="5" id="KW-0863">Zinc-finger</keyword>
<evidence type="ECO:0000256" key="4">
    <source>
        <dbReference type="ARBA" id="ARBA00022723"/>
    </source>
</evidence>
<comment type="subcellular location">
    <subcellularLocation>
        <location evidence="1">Nucleus</location>
    </subcellularLocation>
</comment>
<evidence type="ECO:0000256" key="10">
    <source>
        <dbReference type="ARBA" id="ARBA00023242"/>
    </source>
</evidence>
<protein>
    <recommendedName>
        <fullName evidence="15">Histone deacetylase complex subunit SAP30 Sin3 binding domain-containing protein</fullName>
    </recommendedName>
</protein>
<comment type="similarity">
    <text evidence="2">Belongs to the SAP30 family.</text>
</comment>
<dbReference type="InterPro" id="IPR024145">
    <property type="entry name" value="His_deAcase_SAP30/SAP30L"/>
</dbReference>
<dbReference type="PANTHER" id="PTHR13286:SF6">
    <property type="entry name" value="HISTONE DEACETYLASE COMPLEX SUBUNIT SAP30L-RELATED"/>
    <property type="match status" value="1"/>
</dbReference>
<evidence type="ECO:0000256" key="6">
    <source>
        <dbReference type="ARBA" id="ARBA00022833"/>
    </source>
</evidence>
<dbReference type="PANTHER" id="PTHR13286">
    <property type="entry name" value="SAP30"/>
    <property type="match status" value="1"/>
</dbReference>
<evidence type="ECO:0000256" key="7">
    <source>
        <dbReference type="ARBA" id="ARBA00023015"/>
    </source>
</evidence>
<evidence type="ECO:0000256" key="9">
    <source>
        <dbReference type="ARBA" id="ARBA00023163"/>
    </source>
</evidence>
<evidence type="ECO:0000313" key="14">
    <source>
        <dbReference type="Proteomes" id="UP001519460"/>
    </source>
</evidence>
<keyword evidence="3" id="KW-0678">Repressor</keyword>
<accession>A0ABD0JWC1</accession>
<keyword evidence="7" id="KW-0805">Transcription regulation</keyword>
<dbReference type="InterPro" id="IPR025718">
    <property type="entry name" value="SAP30_Sin3-bd"/>
</dbReference>
<evidence type="ECO:0008006" key="15">
    <source>
        <dbReference type="Google" id="ProtNLM"/>
    </source>
</evidence>
<keyword evidence="9" id="KW-0804">Transcription</keyword>
<gene>
    <name evidence="13" type="ORF">BaRGS_00029567</name>
</gene>
<dbReference type="Proteomes" id="UP001519460">
    <property type="component" value="Unassembled WGS sequence"/>
</dbReference>
<feature type="domain" description="Histone deacetylase complex subunit SAP30 zinc-finger" evidence="11">
    <location>
        <begin position="93"/>
        <end position="163"/>
    </location>
</feature>
<dbReference type="FunFam" id="3.40.1800.30:FF:000001">
    <property type="entry name" value="Histone deacetylase complex subunit"/>
    <property type="match status" value="1"/>
</dbReference>
<evidence type="ECO:0000256" key="1">
    <source>
        <dbReference type="ARBA" id="ARBA00004123"/>
    </source>
</evidence>
<keyword evidence="6" id="KW-0862">Zinc</keyword>
<dbReference type="Gene3D" id="3.40.1800.30">
    <property type="match status" value="1"/>
</dbReference>
<evidence type="ECO:0000259" key="11">
    <source>
        <dbReference type="Pfam" id="PF13866"/>
    </source>
</evidence>
<dbReference type="Gene3D" id="6.10.160.20">
    <property type="match status" value="1"/>
</dbReference>
<evidence type="ECO:0000256" key="3">
    <source>
        <dbReference type="ARBA" id="ARBA00022491"/>
    </source>
</evidence>
<keyword evidence="10" id="KW-0539">Nucleus</keyword>
<organism evidence="13 14">
    <name type="scientific">Batillaria attramentaria</name>
    <dbReference type="NCBI Taxonomy" id="370345"/>
    <lineage>
        <taxon>Eukaryota</taxon>
        <taxon>Metazoa</taxon>
        <taxon>Spiralia</taxon>
        <taxon>Lophotrochozoa</taxon>
        <taxon>Mollusca</taxon>
        <taxon>Gastropoda</taxon>
        <taxon>Caenogastropoda</taxon>
        <taxon>Sorbeoconcha</taxon>
        <taxon>Cerithioidea</taxon>
        <taxon>Batillariidae</taxon>
        <taxon>Batillaria</taxon>
    </lineage>
</organism>